<feature type="region of interest" description="Disordered" evidence="1">
    <location>
        <begin position="1"/>
        <end position="149"/>
    </location>
</feature>
<keyword evidence="4" id="KW-1185">Reference proteome</keyword>
<evidence type="ECO:0000256" key="1">
    <source>
        <dbReference type="SAM" id="MobiDB-lite"/>
    </source>
</evidence>
<feature type="compositionally biased region" description="Basic and acidic residues" evidence="1">
    <location>
        <begin position="179"/>
        <end position="195"/>
    </location>
</feature>
<organism evidence="3 4">
    <name type="scientific">Lophiostoma macrostomum CBS 122681</name>
    <dbReference type="NCBI Taxonomy" id="1314788"/>
    <lineage>
        <taxon>Eukaryota</taxon>
        <taxon>Fungi</taxon>
        <taxon>Dikarya</taxon>
        <taxon>Ascomycota</taxon>
        <taxon>Pezizomycotina</taxon>
        <taxon>Dothideomycetes</taxon>
        <taxon>Pleosporomycetidae</taxon>
        <taxon>Pleosporales</taxon>
        <taxon>Lophiostomataceae</taxon>
        <taxon>Lophiostoma</taxon>
    </lineage>
</organism>
<feature type="compositionally biased region" description="Basic and acidic residues" evidence="1">
    <location>
        <begin position="18"/>
        <end position="27"/>
    </location>
</feature>
<dbReference type="InterPro" id="IPR053006">
    <property type="entry name" value="Meiosis_regulatory"/>
</dbReference>
<name>A0A6A6TKL5_9PLEO</name>
<reference evidence="3" key="1">
    <citation type="journal article" date="2020" name="Stud. Mycol.">
        <title>101 Dothideomycetes genomes: a test case for predicting lifestyles and emergence of pathogens.</title>
        <authorList>
            <person name="Haridas S."/>
            <person name="Albert R."/>
            <person name="Binder M."/>
            <person name="Bloem J."/>
            <person name="Labutti K."/>
            <person name="Salamov A."/>
            <person name="Andreopoulos B."/>
            <person name="Baker S."/>
            <person name="Barry K."/>
            <person name="Bills G."/>
            <person name="Bluhm B."/>
            <person name="Cannon C."/>
            <person name="Castanera R."/>
            <person name="Culley D."/>
            <person name="Daum C."/>
            <person name="Ezra D."/>
            <person name="Gonzalez J."/>
            <person name="Henrissat B."/>
            <person name="Kuo A."/>
            <person name="Liang C."/>
            <person name="Lipzen A."/>
            <person name="Lutzoni F."/>
            <person name="Magnuson J."/>
            <person name="Mondo S."/>
            <person name="Nolan M."/>
            <person name="Ohm R."/>
            <person name="Pangilinan J."/>
            <person name="Park H.-J."/>
            <person name="Ramirez L."/>
            <person name="Alfaro M."/>
            <person name="Sun H."/>
            <person name="Tritt A."/>
            <person name="Yoshinaga Y."/>
            <person name="Zwiers L.-H."/>
            <person name="Turgeon B."/>
            <person name="Goodwin S."/>
            <person name="Spatafora J."/>
            <person name="Crous P."/>
            <person name="Grigoriev I."/>
        </authorList>
    </citation>
    <scope>NUCLEOTIDE SEQUENCE</scope>
    <source>
        <strain evidence="3">CBS 122681</strain>
    </source>
</reference>
<feature type="region of interest" description="Disordered" evidence="1">
    <location>
        <begin position="171"/>
        <end position="239"/>
    </location>
</feature>
<gene>
    <name evidence="3" type="ORF">K491DRAFT_731493</name>
</gene>
<dbReference type="AlphaFoldDB" id="A0A6A6TKL5"/>
<dbReference type="PANTHER" id="PTHR28094:SF1">
    <property type="entry name" value="MEIOTICALLY UP-REGULATED GENE 113 PROTEIN"/>
    <property type="match status" value="1"/>
</dbReference>
<evidence type="ECO:0000313" key="4">
    <source>
        <dbReference type="Proteomes" id="UP000799324"/>
    </source>
</evidence>
<feature type="compositionally biased region" description="Basic and acidic residues" evidence="1">
    <location>
        <begin position="47"/>
        <end position="59"/>
    </location>
</feature>
<dbReference type="OrthoDB" id="2417614at2759"/>
<dbReference type="Pfam" id="PF10544">
    <property type="entry name" value="T5orf172"/>
    <property type="match status" value="1"/>
</dbReference>
<dbReference type="Proteomes" id="UP000799324">
    <property type="component" value="Unassembled WGS sequence"/>
</dbReference>
<proteinExistence type="predicted"/>
<dbReference type="InterPro" id="IPR018306">
    <property type="entry name" value="Phage_T5_Orf172_DNA-bd"/>
</dbReference>
<protein>
    <recommendedName>
        <fullName evidence="2">Bacteriophage T5 Orf172 DNA-binding domain-containing protein</fullName>
    </recommendedName>
</protein>
<evidence type="ECO:0000313" key="3">
    <source>
        <dbReference type="EMBL" id="KAF2659747.1"/>
    </source>
</evidence>
<dbReference type="SMART" id="SM00974">
    <property type="entry name" value="T5orf172"/>
    <property type="match status" value="1"/>
</dbReference>
<dbReference type="EMBL" id="MU004304">
    <property type="protein sequence ID" value="KAF2659747.1"/>
    <property type="molecule type" value="Genomic_DNA"/>
</dbReference>
<sequence>MPRGRITRPSLGATKGPMKHEESEQSQKDSTSSSSEDETLGIPRGKRPSETTKPRRELPARTPAKPQGALHRPARNPHQDTLSPIVVSPAESDVSPGPADGNEYPFSSPTCTDADSKQEEIGALTPLTPPEIGRHTRRVAPVYDDSPLPRTVRLRATEAKYTSTFIKSEPESYLDDDDHETRPKISRRLFTEARASELGSGKDSTKANSKSKSTSDKRDTQTERQETGLSGKLRDLADSPSVRGPVRNWFGHPLGFVIPFDVHVRYSEDSGKCVASKVKKPFGRCGQPRRANLKDRFLSLLNCFKHYEAGKHVDLCDLLEAFVKEAFCPQHYKSAKKRLTAHVKRYLKVLTGDSEHTSQEANSSEADPLFTKLDFEQWLHALSKTVLADPTIEIIAIVKSDVSPADRIKYSTPSRQGSLSLKVVGAYKKKCDAAKSTAEVVFGTIWKVLCPEAQENGYIYVLTHHSDTRYRKIGYTRGAPEKRRMQWDNCCGRHHGYQQLPGNGQVLHAFRVEQIIQAELKDVRRLVECSRCQKKHGEWFEVTETHLDKVFQKWKDWISEKPYTQVVENIWSLKAESILTLRAACEPIPVGRKMGPPKVRNRTIKVEGGSEMHPIKE</sequence>
<dbReference type="PANTHER" id="PTHR28094">
    <property type="entry name" value="MEIOTICALLY UP-REGULATED GENE 113 PROTEIN"/>
    <property type="match status" value="1"/>
</dbReference>
<feature type="domain" description="Bacteriophage T5 Orf172 DNA-binding" evidence="2">
    <location>
        <begin position="465"/>
        <end position="554"/>
    </location>
</feature>
<feature type="compositionally biased region" description="Basic and acidic residues" evidence="1">
    <location>
        <begin position="213"/>
        <end position="237"/>
    </location>
</feature>
<accession>A0A6A6TKL5</accession>
<evidence type="ECO:0000259" key="2">
    <source>
        <dbReference type="SMART" id="SM00974"/>
    </source>
</evidence>